<feature type="transmembrane region" description="Helical" evidence="8">
    <location>
        <begin position="190"/>
        <end position="210"/>
    </location>
</feature>
<dbReference type="PANTHER" id="PTHR20855:SF52">
    <property type="entry name" value="ADIPONECTIN RECEPTOR PROTEIN"/>
    <property type="match status" value="1"/>
</dbReference>
<dbReference type="Proteomes" id="UP000790347">
    <property type="component" value="Unassembled WGS sequence"/>
</dbReference>
<reference evidence="9" key="2">
    <citation type="submission" date="2020-06" db="EMBL/GenBank/DDBJ databases">
        <authorList>
            <person name="Ji K."/>
            <person name="Li J."/>
        </authorList>
    </citation>
    <scope>NUCLEOTIDE SEQUENCE</scope>
    <source>
        <strain evidence="9">JKM2019</strain>
        <tissue evidence="9">Whole body</tissue>
    </source>
</reference>
<dbReference type="PANTHER" id="PTHR20855">
    <property type="entry name" value="ADIPOR/PROGESTIN RECEPTOR-RELATED"/>
    <property type="match status" value="1"/>
</dbReference>
<dbReference type="GO" id="GO:0038023">
    <property type="term" value="F:signaling receptor activity"/>
    <property type="evidence" value="ECO:0007669"/>
    <property type="project" value="TreeGrafter"/>
</dbReference>
<evidence type="ECO:0000256" key="7">
    <source>
        <dbReference type="SAM" id="MobiDB-lite"/>
    </source>
</evidence>
<evidence type="ECO:0000256" key="8">
    <source>
        <dbReference type="SAM" id="Phobius"/>
    </source>
</evidence>
<keyword evidence="4 8" id="KW-1133">Transmembrane helix</keyword>
<comment type="subcellular location">
    <subcellularLocation>
        <location evidence="1">Membrane</location>
        <topology evidence="1">Multi-pass membrane protein</topology>
    </subcellularLocation>
</comment>
<evidence type="ECO:0000256" key="3">
    <source>
        <dbReference type="ARBA" id="ARBA00022692"/>
    </source>
</evidence>
<feature type="compositionally biased region" description="Basic and acidic residues" evidence="7">
    <location>
        <begin position="14"/>
        <end position="23"/>
    </location>
</feature>
<evidence type="ECO:0000256" key="1">
    <source>
        <dbReference type="ARBA" id="ARBA00004141"/>
    </source>
</evidence>
<evidence type="ECO:0000256" key="6">
    <source>
        <dbReference type="PIRSR" id="PIRSR604254-1"/>
    </source>
</evidence>
<reference evidence="10" key="4">
    <citation type="journal article" date="2022" name="Res Sq">
        <title>Comparative Genomics Reveals Insights into the Divergent Evolution of Astigmatic Mites and Household Pest Adaptations.</title>
        <authorList>
            <person name="Xiong Q."/>
            <person name="Wan A.T.-Y."/>
            <person name="Liu X.-Y."/>
            <person name="Fung C.S.-H."/>
            <person name="Xiao X."/>
            <person name="Malainual N."/>
            <person name="Hou J."/>
            <person name="Wang L."/>
            <person name="Wang M."/>
            <person name="Yang K."/>
            <person name="Cui Y."/>
            <person name="Leung E."/>
            <person name="Nong W."/>
            <person name="Shin S.-K."/>
            <person name="Au S."/>
            <person name="Jeong K.Y."/>
            <person name="Chew F.T."/>
            <person name="Hui J."/>
            <person name="Leung T.F."/>
            <person name="Tungtrongchitr A."/>
            <person name="Zhong N."/>
            <person name="Liu Z."/>
            <person name="Tsui S."/>
        </authorList>
    </citation>
    <scope>NUCLEOTIDE SEQUENCE</scope>
    <source>
        <strain evidence="10">Derf</strain>
        <tissue evidence="10">Whole organism</tissue>
    </source>
</reference>
<gene>
    <name evidence="10" type="primary">ADIPOR2_5</name>
    <name evidence="10" type="ORF">DERF_013934</name>
    <name evidence="9" type="ORF">HUG17_0751</name>
</gene>
<accession>A0A922HNL8</accession>
<keyword evidence="10" id="KW-0675">Receptor</keyword>
<dbReference type="Proteomes" id="UP000828236">
    <property type="component" value="Unassembled WGS sequence"/>
</dbReference>
<evidence type="ECO:0000256" key="4">
    <source>
        <dbReference type="ARBA" id="ARBA00022989"/>
    </source>
</evidence>
<comment type="caution">
    <text evidence="10">The sequence shown here is derived from an EMBL/GenBank/DDBJ whole genome shotgun (WGS) entry which is preliminary data.</text>
</comment>
<evidence type="ECO:0000256" key="5">
    <source>
        <dbReference type="ARBA" id="ARBA00023136"/>
    </source>
</evidence>
<reference evidence="10" key="1">
    <citation type="submission" date="2013-05" db="EMBL/GenBank/DDBJ databases">
        <authorList>
            <person name="Yim A.K.Y."/>
            <person name="Chan T.F."/>
            <person name="Ji K.M."/>
            <person name="Liu X.Y."/>
            <person name="Zhou J.W."/>
            <person name="Li R.Q."/>
            <person name="Yang K.Y."/>
            <person name="Li J."/>
            <person name="Li M."/>
            <person name="Law P.T.W."/>
            <person name="Wu Y.L."/>
            <person name="Cai Z.L."/>
            <person name="Qin H."/>
            <person name="Bao Y."/>
            <person name="Leung R.K.K."/>
            <person name="Ng P.K.S."/>
            <person name="Zou J."/>
            <person name="Zhong X.J."/>
            <person name="Ran P.X."/>
            <person name="Zhong N.S."/>
            <person name="Liu Z.G."/>
            <person name="Tsui S.K.W."/>
        </authorList>
    </citation>
    <scope>NUCLEOTIDE SEQUENCE</scope>
    <source>
        <strain evidence="10">Derf</strain>
        <tissue evidence="10">Whole organism</tissue>
    </source>
</reference>
<feature type="transmembrane region" description="Helical" evidence="8">
    <location>
        <begin position="216"/>
        <end position="239"/>
    </location>
</feature>
<evidence type="ECO:0000256" key="2">
    <source>
        <dbReference type="ARBA" id="ARBA00007018"/>
    </source>
</evidence>
<dbReference type="OrthoDB" id="6485519at2759"/>
<feature type="transmembrane region" description="Helical" evidence="8">
    <location>
        <begin position="120"/>
        <end position="145"/>
    </location>
</feature>
<protein>
    <submittedName>
        <fullName evidence="10">Adiponectin receptor protein 2</fullName>
    </submittedName>
</protein>
<keyword evidence="5 8" id="KW-0472">Membrane</keyword>
<comment type="similarity">
    <text evidence="2">Belongs to the ADIPOR family.</text>
</comment>
<sequence>MADNCPSSSCSMTKESKRQNFKNDDDDEEPSGVYPCNTCPDVHILRSISEMPSWCCTHNRIIFAGYRPITLSSWQTFRSLFLIHNETGNIWTHMIGAIMFYFLFQHVCRNPPDTRSMSRIDFTLICIFFFGVFVCLFQSTMYHLFASHSMKLNKLFAKLDYCGITILIGCTFIPWIYYGFYNSPWLQTGYISFTTICTIICVLFCVYDPFGVPQYYHYRTLMFLSHGFLVFVPAFHWTIREIANNADNRNDFQSFLSLDHRAHLLILIQGIIYLSGALIYMFKLPESIYPNVALFNLWFNSHQLFHIFVVFGLILYYHSLVLIIKMRLADPKCFVN</sequence>
<keyword evidence="6" id="KW-0862">Zinc</keyword>
<dbReference type="EMBL" id="ASGP02000007">
    <property type="protein sequence ID" value="KAH9498007.1"/>
    <property type="molecule type" value="Genomic_DNA"/>
</dbReference>
<keyword evidence="6" id="KW-0479">Metal-binding</keyword>
<keyword evidence="3 8" id="KW-0812">Transmembrane</keyword>
<proteinExistence type="inferred from homology"/>
<keyword evidence="11" id="KW-1185">Reference proteome</keyword>
<feature type="transmembrane region" description="Helical" evidence="8">
    <location>
        <begin position="90"/>
        <end position="108"/>
    </location>
</feature>
<feature type="binding site" evidence="6">
    <location>
        <position position="143"/>
    </location>
    <ligand>
        <name>Zn(2+)</name>
        <dbReference type="ChEBI" id="CHEBI:29105"/>
    </ligand>
</feature>
<name>A0A922HNL8_DERFA</name>
<organism evidence="10 11">
    <name type="scientific">Dermatophagoides farinae</name>
    <name type="common">American house dust mite</name>
    <dbReference type="NCBI Taxonomy" id="6954"/>
    <lineage>
        <taxon>Eukaryota</taxon>
        <taxon>Metazoa</taxon>
        <taxon>Ecdysozoa</taxon>
        <taxon>Arthropoda</taxon>
        <taxon>Chelicerata</taxon>
        <taxon>Arachnida</taxon>
        <taxon>Acari</taxon>
        <taxon>Acariformes</taxon>
        <taxon>Sarcoptiformes</taxon>
        <taxon>Astigmata</taxon>
        <taxon>Psoroptidia</taxon>
        <taxon>Analgoidea</taxon>
        <taxon>Pyroglyphidae</taxon>
        <taxon>Dermatophagoidinae</taxon>
        <taxon>Dermatophagoides</taxon>
    </lineage>
</organism>
<dbReference type="GO" id="GO:0046872">
    <property type="term" value="F:metal ion binding"/>
    <property type="evidence" value="ECO:0007669"/>
    <property type="project" value="UniProtKB-KW"/>
</dbReference>
<dbReference type="InterPro" id="IPR004254">
    <property type="entry name" value="AdipoR/HlyIII-related"/>
</dbReference>
<dbReference type="Pfam" id="PF03006">
    <property type="entry name" value="HlyIII"/>
    <property type="match status" value="1"/>
</dbReference>
<feature type="binding site" evidence="6">
    <location>
        <position position="302"/>
    </location>
    <ligand>
        <name>Zn(2+)</name>
        <dbReference type="ChEBI" id="CHEBI:29105"/>
    </ligand>
</feature>
<feature type="transmembrane region" description="Helical" evidence="8">
    <location>
        <begin position="264"/>
        <end position="284"/>
    </location>
</feature>
<feature type="transmembrane region" description="Helical" evidence="8">
    <location>
        <begin position="304"/>
        <end position="324"/>
    </location>
</feature>
<feature type="compositionally biased region" description="Polar residues" evidence="7">
    <location>
        <begin position="1"/>
        <end position="13"/>
    </location>
</feature>
<evidence type="ECO:0000313" key="11">
    <source>
        <dbReference type="Proteomes" id="UP000790347"/>
    </source>
</evidence>
<evidence type="ECO:0000313" key="10">
    <source>
        <dbReference type="EMBL" id="KAH9498007.1"/>
    </source>
</evidence>
<feature type="binding site" evidence="6">
    <location>
        <position position="306"/>
    </location>
    <ligand>
        <name>Zn(2+)</name>
        <dbReference type="ChEBI" id="CHEBI:29105"/>
    </ligand>
</feature>
<feature type="region of interest" description="Disordered" evidence="7">
    <location>
        <begin position="1"/>
        <end position="31"/>
    </location>
</feature>
<dbReference type="EMBL" id="SDOV01000001">
    <property type="protein sequence ID" value="KAH7645213.1"/>
    <property type="molecule type" value="Genomic_DNA"/>
</dbReference>
<reference evidence="9" key="3">
    <citation type="journal article" date="2021" name="World Allergy Organ. J.">
        <title>Chromosome-level assembly of Dermatophagoides farinae genome and transcriptome reveals two novel allergens Der f 37 and Der f 39.</title>
        <authorList>
            <person name="Chen J."/>
            <person name="Cai Z."/>
            <person name="Fan D."/>
            <person name="Hu J."/>
            <person name="Hou Y."/>
            <person name="He Y."/>
            <person name="Zhang Z."/>
            <person name="Zhao Z."/>
            <person name="Gao P."/>
            <person name="Hu W."/>
            <person name="Sun J."/>
            <person name="Li J."/>
            <person name="Ji K."/>
        </authorList>
    </citation>
    <scope>NUCLEOTIDE SEQUENCE</scope>
    <source>
        <strain evidence="9">JKM2019</strain>
    </source>
</reference>
<feature type="transmembrane region" description="Helical" evidence="8">
    <location>
        <begin position="157"/>
        <end position="178"/>
    </location>
</feature>
<evidence type="ECO:0000313" key="9">
    <source>
        <dbReference type="EMBL" id="KAH7645213.1"/>
    </source>
</evidence>
<dbReference type="GO" id="GO:0016020">
    <property type="term" value="C:membrane"/>
    <property type="evidence" value="ECO:0007669"/>
    <property type="project" value="UniProtKB-SubCell"/>
</dbReference>
<dbReference type="AlphaFoldDB" id="A0A922HNL8"/>